<dbReference type="PROSITE" id="PS51257">
    <property type="entry name" value="PROKAR_LIPOPROTEIN"/>
    <property type="match status" value="1"/>
</dbReference>
<keyword evidence="1" id="KW-0732">Signal</keyword>
<dbReference type="RefSeq" id="WP_320554694.1">
    <property type="nucleotide sequence ID" value="NZ_JAXDAE010000002.1"/>
</dbReference>
<protein>
    <submittedName>
        <fullName evidence="2">DUF4270 domain-containing protein</fullName>
    </submittedName>
</protein>
<dbReference type="Proteomes" id="UP001285855">
    <property type="component" value="Unassembled WGS sequence"/>
</dbReference>
<proteinExistence type="predicted"/>
<feature type="signal peptide" evidence="1">
    <location>
        <begin position="1"/>
        <end position="22"/>
    </location>
</feature>
<gene>
    <name evidence="2" type="ORF">SNF14_03135</name>
</gene>
<dbReference type="EMBL" id="JAXDAE010000002">
    <property type="protein sequence ID" value="MDY2586321.1"/>
    <property type="molecule type" value="Genomic_DNA"/>
</dbReference>
<accession>A0ABU5EN45</accession>
<evidence type="ECO:0000256" key="1">
    <source>
        <dbReference type="SAM" id="SignalP"/>
    </source>
</evidence>
<comment type="caution">
    <text evidence="2">The sequence shown here is derived from an EMBL/GenBank/DDBJ whole genome shotgun (WGS) entry which is preliminary data.</text>
</comment>
<organism evidence="2 3">
    <name type="scientific">Winogradskyella aquimaris</name>
    <dbReference type="NCBI Taxonomy" id="864074"/>
    <lineage>
        <taxon>Bacteria</taxon>
        <taxon>Pseudomonadati</taxon>
        <taxon>Bacteroidota</taxon>
        <taxon>Flavobacteriia</taxon>
        <taxon>Flavobacteriales</taxon>
        <taxon>Flavobacteriaceae</taxon>
        <taxon>Winogradskyella</taxon>
    </lineage>
</organism>
<keyword evidence="3" id="KW-1185">Reference proteome</keyword>
<dbReference type="InterPro" id="IPR025366">
    <property type="entry name" value="DUF4270"/>
</dbReference>
<sequence length="569" mass="63739">MKKNKFALNIFIVILVVSSFMACDSDFNNLESDVLNSDVATNFEILNDTYDIITYNNTLGPVQTNNGTGLSTLGIYDDVYGRVKSDFVAQLTLSSYDPDFGDIVEVDSVVLNLPFFSAISDIDEEGNLSYITDSIYGNSPMKLRIFESNYFIRDFDPNSEFSDSQPYFSNKSASTSEMISDASLEAQELTILPNPNPSEDKHITLDANGNITISDNGFVLTQTEIEGEDENTVVTRQIPGIRLKLDPTFWQSKILDQEGSAVLSNENSFLEYFRGLYFKVEPFEDQGSYLILSTSATAASITIYYKRLTESELDDEDTTEPASFAMRFAGDRINFFENDFNLNIPNGNPATGDSRLYLKGGEGAIAKLKLFNGEDTDDDDDSMNTFESWKNDFVETDADGNFVKIRRLVNEANLVFYVDNDVLSQLDAEKEPHRLYVYNIDDKRPLEDYFVDAANNSLPSVSRINHLGALQRVDDEPTGDGIKYKFRITEHINNLLLRDSTNVELGLAVSLNVNLEGQLIQAQVQSEDDLVSSPVSSILTPKGTVLHGNNTEDETKKVYLEIYYTEPND</sequence>
<evidence type="ECO:0000313" key="3">
    <source>
        <dbReference type="Proteomes" id="UP001285855"/>
    </source>
</evidence>
<dbReference type="Pfam" id="PF14092">
    <property type="entry name" value="DUF4270"/>
    <property type="match status" value="1"/>
</dbReference>
<name>A0ABU5EN45_9FLAO</name>
<feature type="chain" id="PRO_5047180397" evidence="1">
    <location>
        <begin position="23"/>
        <end position="569"/>
    </location>
</feature>
<reference evidence="2 3" key="1">
    <citation type="submission" date="2023-11" db="EMBL/GenBank/DDBJ databases">
        <title>Winogradskyella pelagius sp. nov., isolated from coastal sediment.</title>
        <authorList>
            <person name="Li F."/>
        </authorList>
    </citation>
    <scope>NUCLEOTIDE SEQUENCE [LARGE SCALE GENOMIC DNA]</scope>
    <source>
        <strain evidence="2 3">KCTC 23502</strain>
    </source>
</reference>
<evidence type="ECO:0000313" key="2">
    <source>
        <dbReference type="EMBL" id="MDY2586321.1"/>
    </source>
</evidence>